<proteinExistence type="predicted"/>
<sequence>MTKTRNNRKETGKSKFKGKRKTLNGGESGTEEEYKGDGIPANPESRGVPKTRGKVKSKKDNDNEESIDEAEAGSDSESDGGSEFISNEGKEGCSMDERTFGQTVHDN</sequence>
<dbReference type="EMBL" id="JASBWS010000187">
    <property type="protein sequence ID" value="KAJ9091942.1"/>
    <property type="molecule type" value="Genomic_DNA"/>
</dbReference>
<gene>
    <name evidence="1" type="ORF">QFC20_007508</name>
</gene>
<name>A0ACC2UY96_9TREE</name>
<keyword evidence="2" id="KW-1185">Reference proteome</keyword>
<protein>
    <submittedName>
        <fullName evidence="1">Uncharacterized protein</fullName>
    </submittedName>
</protein>
<evidence type="ECO:0000313" key="2">
    <source>
        <dbReference type="Proteomes" id="UP001230649"/>
    </source>
</evidence>
<dbReference type="Proteomes" id="UP001230649">
    <property type="component" value="Unassembled WGS sequence"/>
</dbReference>
<evidence type="ECO:0000313" key="1">
    <source>
        <dbReference type="EMBL" id="KAJ9091942.1"/>
    </source>
</evidence>
<organism evidence="1 2">
    <name type="scientific">Naganishia adeliensis</name>
    <dbReference type="NCBI Taxonomy" id="92952"/>
    <lineage>
        <taxon>Eukaryota</taxon>
        <taxon>Fungi</taxon>
        <taxon>Dikarya</taxon>
        <taxon>Basidiomycota</taxon>
        <taxon>Agaricomycotina</taxon>
        <taxon>Tremellomycetes</taxon>
        <taxon>Filobasidiales</taxon>
        <taxon>Filobasidiaceae</taxon>
        <taxon>Naganishia</taxon>
    </lineage>
</organism>
<comment type="caution">
    <text evidence="1">The sequence shown here is derived from an EMBL/GenBank/DDBJ whole genome shotgun (WGS) entry which is preliminary data.</text>
</comment>
<accession>A0ACC2UY96</accession>
<reference evidence="1" key="1">
    <citation type="submission" date="2023-04" db="EMBL/GenBank/DDBJ databases">
        <title>Draft Genome sequencing of Naganishia species isolated from polar environments using Oxford Nanopore Technology.</title>
        <authorList>
            <person name="Leo P."/>
            <person name="Venkateswaran K."/>
        </authorList>
    </citation>
    <scope>NUCLEOTIDE SEQUENCE</scope>
    <source>
        <strain evidence="1">MNA-CCFEE 5262</strain>
    </source>
</reference>